<protein>
    <recommendedName>
        <fullName evidence="1">Thioredoxin reductase</fullName>
    </recommendedName>
</protein>
<evidence type="ECO:0000256" key="3">
    <source>
        <dbReference type="ARBA" id="ARBA00023002"/>
    </source>
</evidence>
<dbReference type="Pfam" id="PF07992">
    <property type="entry name" value="Pyr_redox_2"/>
    <property type="match status" value="1"/>
</dbReference>
<dbReference type="InterPro" id="IPR023753">
    <property type="entry name" value="FAD/NAD-binding_dom"/>
</dbReference>
<reference evidence="5 6" key="1">
    <citation type="submission" date="2019-12" db="EMBL/GenBank/DDBJ databases">
        <title>Genomic-based taxomic classification of the family Erythrobacteraceae.</title>
        <authorList>
            <person name="Xu L."/>
        </authorList>
    </citation>
    <scope>NUCLEOTIDE SEQUENCE [LARGE SCALE GENOMIC DNA]</scope>
    <source>
        <strain evidence="5 6">DSM 18604</strain>
    </source>
</reference>
<evidence type="ECO:0000256" key="2">
    <source>
        <dbReference type="ARBA" id="ARBA00022630"/>
    </source>
</evidence>
<evidence type="ECO:0000256" key="1">
    <source>
        <dbReference type="ARBA" id="ARBA00018719"/>
    </source>
</evidence>
<evidence type="ECO:0000313" key="6">
    <source>
        <dbReference type="Proteomes" id="UP000460561"/>
    </source>
</evidence>
<evidence type="ECO:0000313" key="5">
    <source>
        <dbReference type="EMBL" id="MXP25147.1"/>
    </source>
</evidence>
<dbReference type="Proteomes" id="UP000460561">
    <property type="component" value="Unassembled WGS sequence"/>
</dbReference>
<dbReference type="PRINTS" id="PR00368">
    <property type="entry name" value="FADPNR"/>
</dbReference>
<organism evidence="5 6">
    <name type="scientific">Altericroceibacterium indicum</name>
    <dbReference type="NCBI Taxonomy" id="374177"/>
    <lineage>
        <taxon>Bacteria</taxon>
        <taxon>Pseudomonadati</taxon>
        <taxon>Pseudomonadota</taxon>
        <taxon>Alphaproteobacteria</taxon>
        <taxon>Sphingomonadales</taxon>
        <taxon>Erythrobacteraceae</taxon>
        <taxon>Altericroceibacterium</taxon>
    </lineage>
</organism>
<name>A0A845A6G7_9SPHN</name>
<dbReference type="AlphaFoldDB" id="A0A845A6G7"/>
<keyword evidence="6" id="KW-1185">Reference proteome</keyword>
<dbReference type="PRINTS" id="PR00469">
    <property type="entry name" value="PNDRDTASEII"/>
</dbReference>
<sequence length="302" mass="31212">MPIFDAIVIGGSFAGLSAAIHIARGGRTVCVVDSGLPRNRFAEESHGFFAQDGAAPGAMIATAKAQVSAYPTVSMLAGEAIDASATGPGFAVMLADGTELEAARLVLAFGIVDQLPDIPGLAQRWGSTALHCPYCHGYEFSGRRLGVLRTGPMSAHQAQLIAEWGPTTYFLDGGEMPDAELLGQLHQRKVTIQPEPVSALLGEEPSLSAIALADGQEIALDALYLAPPTRLSSPIAEKLGCAVSEGPLGPIIVTDDSRMTSVPGVYAAGDIARAPHNATWAAADGVTAGTSLHQSFVFPRAA</sequence>
<dbReference type="EMBL" id="WTYQ01000001">
    <property type="protein sequence ID" value="MXP25147.1"/>
    <property type="molecule type" value="Genomic_DNA"/>
</dbReference>
<proteinExistence type="predicted"/>
<evidence type="ECO:0000259" key="4">
    <source>
        <dbReference type="Pfam" id="PF07992"/>
    </source>
</evidence>
<dbReference type="OrthoDB" id="9786503at2"/>
<dbReference type="GO" id="GO:0016491">
    <property type="term" value="F:oxidoreductase activity"/>
    <property type="evidence" value="ECO:0007669"/>
    <property type="project" value="UniProtKB-KW"/>
</dbReference>
<keyword evidence="3" id="KW-0560">Oxidoreductase</keyword>
<dbReference type="PANTHER" id="PTHR48105">
    <property type="entry name" value="THIOREDOXIN REDUCTASE 1-RELATED-RELATED"/>
    <property type="match status" value="1"/>
</dbReference>
<dbReference type="Gene3D" id="3.50.50.60">
    <property type="entry name" value="FAD/NAD(P)-binding domain"/>
    <property type="match status" value="2"/>
</dbReference>
<dbReference type="InterPro" id="IPR050097">
    <property type="entry name" value="Ferredoxin-NADP_redctase_2"/>
</dbReference>
<dbReference type="SUPFAM" id="SSF51905">
    <property type="entry name" value="FAD/NAD(P)-binding domain"/>
    <property type="match status" value="1"/>
</dbReference>
<dbReference type="InterPro" id="IPR036188">
    <property type="entry name" value="FAD/NAD-bd_sf"/>
</dbReference>
<comment type="caution">
    <text evidence="5">The sequence shown here is derived from an EMBL/GenBank/DDBJ whole genome shotgun (WGS) entry which is preliminary data.</text>
</comment>
<keyword evidence="2" id="KW-0285">Flavoprotein</keyword>
<accession>A0A845A6G7</accession>
<feature type="domain" description="FAD/NAD(P)-binding" evidence="4">
    <location>
        <begin position="5"/>
        <end position="285"/>
    </location>
</feature>
<gene>
    <name evidence="5" type="ORF">GRI39_03685</name>
</gene>